<keyword evidence="2" id="KW-1185">Reference proteome</keyword>
<proteinExistence type="predicted"/>
<reference evidence="1 2" key="1">
    <citation type="submission" date="2023-10" db="EMBL/GenBank/DDBJ databases">
        <title>Draft genome sequence of Xylaria bambusicola isolate GMP-LS, the root and basal stem rot pathogen of sugarcane in Indonesia.</title>
        <authorList>
            <person name="Selvaraj P."/>
            <person name="Muralishankar V."/>
            <person name="Muruganantham S."/>
            <person name="Sp S."/>
            <person name="Haryani S."/>
            <person name="Lau K.J.X."/>
            <person name="Naqvi N.I."/>
        </authorList>
    </citation>
    <scope>NUCLEOTIDE SEQUENCE [LARGE SCALE GENOMIC DNA]</scope>
    <source>
        <strain evidence="1">GMP-LS</strain>
    </source>
</reference>
<accession>A0AAN7Z3Z0</accession>
<sequence>MLTLETRQRSGEQEGLDSGWPAFLAAARAADPNFEDYGVARLAGDYVMLRTKITEAVKHATGHTSEELFKIGYILSIIQERTSYTLDNLAHVVSCSWVMPTGDLDLVDRVRDIMSLPCNFTEELSQSGFQDFVNHIDNLDEVQNFLRRLDHVRTHPRRLPRAPTLSVSEIKAVLCAEIWCTWAYENRCPLPSEVAFVELFGAGMAVKVTEFGERLAKAFTCPEFEEYVLRWYGFDVAILRNMSALVDLVDSCDESIASAWK</sequence>
<evidence type="ECO:0000313" key="1">
    <source>
        <dbReference type="EMBL" id="KAK5626153.1"/>
    </source>
</evidence>
<organism evidence="1 2">
    <name type="scientific">Xylaria bambusicola</name>
    <dbReference type="NCBI Taxonomy" id="326684"/>
    <lineage>
        <taxon>Eukaryota</taxon>
        <taxon>Fungi</taxon>
        <taxon>Dikarya</taxon>
        <taxon>Ascomycota</taxon>
        <taxon>Pezizomycotina</taxon>
        <taxon>Sordariomycetes</taxon>
        <taxon>Xylariomycetidae</taxon>
        <taxon>Xylariales</taxon>
        <taxon>Xylariaceae</taxon>
        <taxon>Xylaria</taxon>
    </lineage>
</organism>
<protein>
    <submittedName>
        <fullName evidence="1">Uncharacterized protein</fullName>
    </submittedName>
</protein>
<dbReference type="AlphaFoldDB" id="A0AAN7Z3Z0"/>
<dbReference type="Proteomes" id="UP001305414">
    <property type="component" value="Unassembled WGS sequence"/>
</dbReference>
<dbReference type="EMBL" id="JAWHQM010000003">
    <property type="protein sequence ID" value="KAK5626153.1"/>
    <property type="molecule type" value="Genomic_DNA"/>
</dbReference>
<evidence type="ECO:0000313" key="2">
    <source>
        <dbReference type="Proteomes" id="UP001305414"/>
    </source>
</evidence>
<name>A0AAN7Z3Z0_9PEZI</name>
<comment type="caution">
    <text evidence="1">The sequence shown here is derived from an EMBL/GenBank/DDBJ whole genome shotgun (WGS) entry which is preliminary data.</text>
</comment>
<gene>
    <name evidence="1" type="ORF">RRF57_001868</name>
</gene>